<keyword evidence="3 9" id="KW-0813">Transport</keyword>
<proteinExistence type="inferred from homology"/>
<dbReference type="Proteomes" id="UP001054857">
    <property type="component" value="Unassembled WGS sequence"/>
</dbReference>
<evidence type="ECO:0000256" key="9">
    <source>
        <dbReference type="RuleBase" id="RU000488"/>
    </source>
</evidence>
<dbReference type="AlphaFoldDB" id="A0AAD3HM47"/>
<protein>
    <submittedName>
        <fullName evidence="10">Uncharacterized protein</fullName>
    </submittedName>
</protein>
<sequence length="346" mass="35167">MAANTKGAEGSATSNRRLRKAALWQELVISGISVGGATTCTNPLDVIKTRLQLYTRKMPGATKPGLVRTGINIVRDEGVLSLWNGLPPAIARGFLYGGMRLGLYGPIKEALVGLAAGESQASASLSSSSSTATATSLAAATTATTTAAAARSATPAAPQGFAGFALKAAAGTLSGAIAAGLTSPTELVKTRLQAKGNQAQSTLGVVRQVVQESGVAGLWRGAVPSMARAALLTSSQVATYDSVKHEIMHATGWGDCAGTHLAASSFTGLVTTTVTNPADVIKTNMFVSGGGVRKGISQTAADIFRADGVAGFFKGWTANYARLGPQTVITFLISEALRSALGLEGL</sequence>
<name>A0AAD3HM47_9CHLO</name>
<feature type="repeat" description="Solcar" evidence="8">
    <location>
        <begin position="162"/>
        <end position="246"/>
    </location>
</feature>
<dbReference type="PROSITE" id="PS50920">
    <property type="entry name" value="SOLCAR"/>
    <property type="match status" value="3"/>
</dbReference>
<evidence type="ECO:0000313" key="10">
    <source>
        <dbReference type="EMBL" id="GFR45395.1"/>
    </source>
</evidence>
<evidence type="ECO:0000256" key="7">
    <source>
        <dbReference type="ARBA" id="ARBA00023136"/>
    </source>
</evidence>
<dbReference type="GO" id="GO:0016020">
    <property type="term" value="C:membrane"/>
    <property type="evidence" value="ECO:0007669"/>
    <property type="project" value="UniProtKB-SubCell"/>
</dbReference>
<evidence type="ECO:0000256" key="5">
    <source>
        <dbReference type="ARBA" id="ARBA00022737"/>
    </source>
</evidence>
<comment type="similarity">
    <text evidence="2 9">Belongs to the mitochondrial carrier (TC 2.A.29) family.</text>
</comment>
<keyword evidence="4 8" id="KW-0812">Transmembrane</keyword>
<dbReference type="EMBL" id="BMAR01000010">
    <property type="protein sequence ID" value="GFR45395.1"/>
    <property type="molecule type" value="Genomic_DNA"/>
</dbReference>
<gene>
    <name evidence="10" type="ORF">Agub_g6678</name>
</gene>
<dbReference type="InterPro" id="IPR050391">
    <property type="entry name" value="Mito_Metabolite_Transporter"/>
</dbReference>
<dbReference type="InterPro" id="IPR023395">
    <property type="entry name" value="MCP_dom_sf"/>
</dbReference>
<feature type="repeat" description="Solcar" evidence="8">
    <location>
        <begin position="255"/>
        <end position="340"/>
    </location>
</feature>
<dbReference type="SUPFAM" id="SSF103506">
    <property type="entry name" value="Mitochondrial carrier"/>
    <property type="match status" value="1"/>
</dbReference>
<reference evidence="10 11" key="1">
    <citation type="journal article" date="2021" name="Sci. Rep.">
        <title>Genome sequencing of the multicellular alga Astrephomene provides insights into convergent evolution of germ-soma differentiation.</title>
        <authorList>
            <person name="Yamashita S."/>
            <person name="Yamamoto K."/>
            <person name="Matsuzaki R."/>
            <person name="Suzuki S."/>
            <person name="Yamaguchi H."/>
            <person name="Hirooka S."/>
            <person name="Minakuchi Y."/>
            <person name="Miyagishima S."/>
            <person name="Kawachi M."/>
            <person name="Toyoda A."/>
            <person name="Nozaki H."/>
        </authorList>
    </citation>
    <scope>NUCLEOTIDE SEQUENCE [LARGE SCALE GENOMIC DNA]</scope>
    <source>
        <strain evidence="10 11">NIES-4017</strain>
    </source>
</reference>
<dbReference type="Gene3D" id="1.50.40.10">
    <property type="entry name" value="Mitochondrial carrier domain"/>
    <property type="match status" value="2"/>
</dbReference>
<evidence type="ECO:0000256" key="8">
    <source>
        <dbReference type="PROSITE-ProRule" id="PRU00282"/>
    </source>
</evidence>
<evidence type="ECO:0000256" key="2">
    <source>
        <dbReference type="ARBA" id="ARBA00006375"/>
    </source>
</evidence>
<evidence type="ECO:0000313" key="11">
    <source>
        <dbReference type="Proteomes" id="UP001054857"/>
    </source>
</evidence>
<comment type="subcellular location">
    <subcellularLocation>
        <location evidence="1">Membrane</location>
        <topology evidence="1">Multi-pass membrane protein</topology>
    </subcellularLocation>
</comment>
<keyword evidence="11" id="KW-1185">Reference proteome</keyword>
<keyword evidence="5" id="KW-0677">Repeat</keyword>
<keyword evidence="6" id="KW-1133">Transmembrane helix</keyword>
<dbReference type="PANTHER" id="PTHR45618">
    <property type="entry name" value="MITOCHONDRIAL DICARBOXYLATE CARRIER-RELATED"/>
    <property type="match status" value="1"/>
</dbReference>
<evidence type="ECO:0000256" key="4">
    <source>
        <dbReference type="ARBA" id="ARBA00022692"/>
    </source>
</evidence>
<evidence type="ECO:0000256" key="6">
    <source>
        <dbReference type="ARBA" id="ARBA00022989"/>
    </source>
</evidence>
<dbReference type="InterPro" id="IPR018108">
    <property type="entry name" value="MCP_transmembrane"/>
</dbReference>
<evidence type="ECO:0000256" key="3">
    <source>
        <dbReference type="ARBA" id="ARBA00022448"/>
    </source>
</evidence>
<feature type="repeat" description="Solcar" evidence="8">
    <location>
        <begin position="25"/>
        <end position="110"/>
    </location>
</feature>
<comment type="caution">
    <text evidence="10">The sequence shown here is derived from an EMBL/GenBank/DDBJ whole genome shotgun (WGS) entry which is preliminary data.</text>
</comment>
<accession>A0AAD3HM47</accession>
<evidence type="ECO:0000256" key="1">
    <source>
        <dbReference type="ARBA" id="ARBA00004141"/>
    </source>
</evidence>
<dbReference type="Pfam" id="PF00153">
    <property type="entry name" value="Mito_carr"/>
    <property type="match status" value="3"/>
</dbReference>
<organism evidence="10 11">
    <name type="scientific">Astrephomene gubernaculifera</name>
    <dbReference type="NCBI Taxonomy" id="47775"/>
    <lineage>
        <taxon>Eukaryota</taxon>
        <taxon>Viridiplantae</taxon>
        <taxon>Chlorophyta</taxon>
        <taxon>core chlorophytes</taxon>
        <taxon>Chlorophyceae</taxon>
        <taxon>CS clade</taxon>
        <taxon>Chlamydomonadales</taxon>
        <taxon>Astrephomenaceae</taxon>
        <taxon>Astrephomene</taxon>
    </lineage>
</organism>
<keyword evidence="7 8" id="KW-0472">Membrane</keyword>